<accession>A0A1Q8QP92</accession>
<sequence length="94" mass="9859">MECHLAPINASTLGIIGAGRQGLYQAIFVLDAAHPHSHNTDFNALFPDVVPVLFFLPALSLFPGDTPAHEDTCLSVGKTDISVPSSAMNMAAAL</sequence>
<dbReference type="Proteomes" id="UP000186102">
    <property type="component" value="Unassembled WGS sequence"/>
</dbReference>
<name>A0A1Q8QP92_9FIRM</name>
<evidence type="ECO:0000313" key="2">
    <source>
        <dbReference type="Proteomes" id="UP000186102"/>
    </source>
</evidence>
<gene>
    <name evidence="1" type="ORF">DSOL_3657</name>
</gene>
<reference evidence="1 2" key="1">
    <citation type="submission" date="2016-09" db="EMBL/GenBank/DDBJ databases">
        <title>Complete genome of Desulfosporosinus sp. OL.</title>
        <authorList>
            <person name="Mardanov A."/>
            <person name="Beletsky A."/>
            <person name="Panova A."/>
            <person name="Karnachuk O."/>
            <person name="Ravin N."/>
        </authorList>
    </citation>
    <scope>NUCLEOTIDE SEQUENCE [LARGE SCALE GENOMIC DNA]</scope>
    <source>
        <strain evidence="1 2">OL</strain>
    </source>
</reference>
<dbReference type="STRING" id="1888891.DSOL_3657"/>
<comment type="caution">
    <text evidence="1">The sequence shown here is derived from an EMBL/GenBank/DDBJ whole genome shotgun (WGS) entry which is preliminary data.</text>
</comment>
<protein>
    <submittedName>
        <fullName evidence="1">Uncharacterized protein</fullName>
    </submittedName>
</protein>
<evidence type="ECO:0000313" key="1">
    <source>
        <dbReference type="EMBL" id="OLN29154.1"/>
    </source>
</evidence>
<proteinExistence type="predicted"/>
<keyword evidence="2" id="KW-1185">Reference proteome</keyword>
<dbReference type="AlphaFoldDB" id="A0A1Q8QP92"/>
<organism evidence="1 2">
    <name type="scientific">Desulfosporosinus metallidurans</name>
    <dbReference type="NCBI Taxonomy" id="1888891"/>
    <lineage>
        <taxon>Bacteria</taxon>
        <taxon>Bacillati</taxon>
        <taxon>Bacillota</taxon>
        <taxon>Clostridia</taxon>
        <taxon>Eubacteriales</taxon>
        <taxon>Desulfitobacteriaceae</taxon>
        <taxon>Desulfosporosinus</taxon>
    </lineage>
</organism>
<dbReference type="EMBL" id="MLBF01000035">
    <property type="protein sequence ID" value="OLN29154.1"/>
    <property type="molecule type" value="Genomic_DNA"/>
</dbReference>